<evidence type="ECO:0000313" key="2">
    <source>
        <dbReference type="Proteomes" id="UP000250043"/>
    </source>
</evidence>
<keyword evidence="2" id="KW-1185">Reference proteome</keyword>
<dbReference type="Proteomes" id="UP000250043">
    <property type="component" value="Unassembled WGS sequence"/>
</dbReference>
<dbReference type="EMBL" id="KV723010">
    <property type="protein sequence ID" value="OCH83547.1"/>
    <property type="molecule type" value="Genomic_DNA"/>
</dbReference>
<proteinExistence type="predicted"/>
<reference evidence="1 2" key="1">
    <citation type="submission" date="2016-07" db="EMBL/GenBank/DDBJ databases">
        <title>Draft genome of the white-rot fungus Obba rivulosa 3A-2.</title>
        <authorList>
            <consortium name="DOE Joint Genome Institute"/>
            <person name="Miettinen O."/>
            <person name="Riley R."/>
            <person name="Acob R."/>
            <person name="Barry K."/>
            <person name="Cullen D."/>
            <person name="De Vries R."/>
            <person name="Hainaut M."/>
            <person name="Hatakka A."/>
            <person name="Henrissat B."/>
            <person name="Hilden K."/>
            <person name="Kuo R."/>
            <person name="Labutti K."/>
            <person name="Lipzen A."/>
            <person name="Makela M.R."/>
            <person name="Sandor L."/>
            <person name="Spatafora J.W."/>
            <person name="Grigoriev I.V."/>
            <person name="Hibbett D.S."/>
        </authorList>
    </citation>
    <scope>NUCLEOTIDE SEQUENCE [LARGE SCALE GENOMIC DNA]</scope>
    <source>
        <strain evidence="1 2">3A-2</strain>
    </source>
</reference>
<evidence type="ECO:0000313" key="1">
    <source>
        <dbReference type="EMBL" id="OCH83547.1"/>
    </source>
</evidence>
<gene>
    <name evidence="1" type="ORF">OBBRIDRAFT_568965</name>
</gene>
<organism evidence="1 2">
    <name type="scientific">Obba rivulosa</name>
    <dbReference type="NCBI Taxonomy" id="1052685"/>
    <lineage>
        <taxon>Eukaryota</taxon>
        <taxon>Fungi</taxon>
        <taxon>Dikarya</taxon>
        <taxon>Basidiomycota</taxon>
        <taxon>Agaricomycotina</taxon>
        <taxon>Agaricomycetes</taxon>
        <taxon>Polyporales</taxon>
        <taxon>Gelatoporiaceae</taxon>
        <taxon>Obba</taxon>
    </lineage>
</organism>
<accession>A0A8E2DED0</accession>
<name>A0A8E2DED0_9APHY</name>
<protein>
    <submittedName>
        <fullName evidence="1">Uncharacterized protein</fullName>
    </submittedName>
</protein>
<sequence>MLLGRATLKSHSMNNVMTEIPHRLTPSRGAIQLRVIRTRNVCSFPFTPLDSIADAMRHLKIIPCIRLNGPPGSTDHPTCGFSLLIPSAFLCNVNMHPLLPVLLSISPRLISSVMLCHTRTTTVISLIMYVRTRDQAVSGWRRLLNPLKISRSLLNP</sequence>
<dbReference type="AlphaFoldDB" id="A0A8E2DED0"/>